<dbReference type="CDD" id="cd11369">
    <property type="entry name" value="RNase_PH_RRP43"/>
    <property type="match status" value="1"/>
</dbReference>
<dbReference type="GO" id="GO:0071035">
    <property type="term" value="P:nuclear polyadenylation-dependent rRNA catabolic process"/>
    <property type="evidence" value="ECO:0007669"/>
    <property type="project" value="TreeGrafter"/>
</dbReference>
<comment type="subcellular location">
    <subcellularLocation>
        <location evidence="1">Cytoplasm</location>
    </subcellularLocation>
    <subcellularLocation>
        <location evidence="2">Nucleus</location>
        <location evidence="2">Nucleolus</location>
    </subcellularLocation>
</comment>
<dbReference type="Gene3D" id="3.30.230.70">
    <property type="entry name" value="GHMP Kinase, N-terminal domain"/>
    <property type="match status" value="1"/>
</dbReference>
<keyword evidence="6" id="KW-0271">Exosome</keyword>
<keyword evidence="8" id="KW-0539">Nucleus</keyword>
<keyword evidence="13" id="KW-1185">Reference proteome</keyword>
<dbReference type="InterPro" id="IPR050590">
    <property type="entry name" value="Exosome_comp_Rrp42_subfam"/>
</dbReference>
<organism evidence="12 13">
    <name type="scientific">[Myrmecia] bisecta</name>
    <dbReference type="NCBI Taxonomy" id="41462"/>
    <lineage>
        <taxon>Eukaryota</taxon>
        <taxon>Viridiplantae</taxon>
        <taxon>Chlorophyta</taxon>
        <taxon>core chlorophytes</taxon>
        <taxon>Trebouxiophyceae</taxon>
        <taxon>Trebouxiales</taxon>
        <taxon>Trebouxiaceae</taxon>
        <taxon>Myrmecia</taxon>
    </lineage>
</organism>
<dbReference type="InterPro" id="IPR015847">
    <property type="entry name" value="ExoRNase_PH_dom2"/>
</dbReference>
<dbReference type="GO" id="GO:0035925">
    <property type="term" value="F:mRNA 3'-UTR AU-rich region binding"/>
    <property type="evidence" value="ECO:0007669"/>
    <property type="project" value="TreeGrafter"/>
</dbReference>
<evidence type="ECO:0000313" key="13">
    <source>
        <dbReference type="Proteomes" id="UP001489004"/>
    </source>
</evidence>
<keyword evidence="4" id="KW-0963">Cytoplasm</keyword>
<dbReference type="GO" id="GO:0005730">
    <property type="term" value="C:nucleolus"/>
    <property type="evidence" value="ECO:0007669"/>
    <property type="project" value="UniProtKB-SubCell"/>
</dbReference>
<evidence type="ECO:0000256" key="6">
    <source>
        <dbReference type="ARBA" id="ARBA00022835"/>
    </source>
</evidence>
<dbReference type="PANTHER" id="PTHR11097">
    <property type="entry name" value="EXOSOME COMPLEX EXONUCLEASE RIBOSOMAL RNA PROCESSING PROTEIN"/>
    <property type="match status" value="1"/>
</dbReference>
<evidence type="ECO:0000259" key="11">
    <source>
        <dbReference type="Pfam" id="PF03725"/>
    </source>
</evidence>
<dbReference type="SUPFAM" id="SSF55666">
    <property type="entry name" value="Ribonuclease PH domain 2-like"/>
    <property type="match status" value="1"/>
</dbReference>
<dbReference type="GO" id="GO:0034476">
    <property type="term" value="P:U5 snRNA 3'-end processing"/>
    <property type="evidence" value="ECO:0007669"/>
    <property type="project" value="TreeGrafter"/>
</dbReference>
<dbReference type="Pfam" id="PF03725">
    <property type="entry name" value="RNase_PH_C"/>
    <property type="match status" value="1"/>
</dbReference>
<protein>
    <recommendedName>
        <fullName evidence="9">Ribosomal RNA-processing protein 43</fullName>
    </recommendedName>
</protein>
<dbReference type="EMBL" id="JALJOR010000009">
    <property type="protein sequence ID" value="KAK9811510.1"/>
    <property type="molecule type" value="Genomic_DNA"/>
</dbReference>
<feature type="domain" description="Exoribonuclease phosphorolytic" evidence="11">
    <location>
        <begin position="214"/>
        <end position="278"/>
    </location>
</feature>
<comment type="similarity">
    <text evidence="3">Belongs to the RNase PH family.</text>
</comment>
<reference evidence="12 13" key="1">
    <citation type="journal article" date="2024" name="Nat. Commun.">
        <title>Phylogenomics reveals the evolutionary origins of lichenization in chlorophyte algae.</title>
        <authorList>
            <person name="Puginier C."/>
            <person name="Libourel C."/>
            <person name="Otte J."/>
            <person name="Skaloud P."/>
            <person name="Haon M."/>
            <person name="Grisel S."/>
            <person name="Petersen M."/>
            <person name="Berrin J.G."/>
            <person name="Delaux P.M."/>
            <person name="Dal Grande F."/>
            <person name="Keller J."/>
        </authorList>
    </citation>
    <scope>NUCLEOTIDE SEQUENCE [LARGE SCALE GENOMIC DNA]</scope>
    <source>
        <strain evidence="12 13">SAG 2043</strain>
    </source>
</reference>
<evidence type="ECO:0000256" key="4">
    <source>
        <dbReference type="ARBA" id="ARBA00022490"/>
    </source>
</evidence>
<dbReference type="GO" id="GO:0000177">
    <property type="term" value="C:cytoplasmic exosome (RNase complex)"/>
    <property type="evidence" value="ECO:0007669"/>
    <property type="project" value="TreeGrafter"/>
</dbReference>
<dbReference type="AlphaFoldDB" id="A0AAW1PP33"/>
<evidence type="ECO:0000259" key="10">
    <source>
        <dbReference type="Pfam" id="PF01138"/>
    </source>
</evidence>
<sequence length="299" mass="31237">MAAAEITDSLEADAFKKLYPDQFYARFIADGIRPDGRPLGRARTASIGLGAVSTADSSALVKFGNSTALAGIKLEIMVPKDDTPNQGQLSIAVEMAPMCSPDMRPGRPSDAAQVLVEQLNNALLASAKAVNLDDLCIDPGKAAWVAYLDIYVLDSDGSLADVTLLAAVAALATLRLPHVAVTDGGNVVPSSEAAEAAAPDEMAVEPTKLQLRSVPLALTCGLYKDQLIVGLTAEEEALVATSVTTIVDDQGRLIGQLKAGGRAEMDIARLQDCIEAAKLRYAELAGILQQAITQYDGSG</sequence>
<evidence type="ECO:0000256" key="9">
    <source>
        <dbReference type="ARBA" id="ARBA00030617"/>
    </source>
</evidence>
<dbReference type="GO" id="GO:0000176">
    <property type="term" value="C:nuclear exosome (RNase complex)"/>
    <property type="evidence" value="ECO:0007669"/>
    <property type="project" value="TreeGrafter"/>
</dbReference>
<evidence type="ECO:0000256" key="7">
    <source>
        <dbReference type="ARBA" id="ARBA00022884"/>
    </source>
</evidence>
<evidence type="ECO:0000256" key="1">
    <source>
        <dbReference type="ARBA" id="ARBA00004496"/>
    </source>
</evidence>
<evidence type="ECO:0000256" key="8">
    <source>
        <dbReference type="ARBA" id="ARBA00023242"/>
    </source>
</evidence>
<dbReference type="PANTHER" id="PTHR11097:SF9">
    <property type="entry name" value="EXOSOME COMPLEX COMPONENT RRP43"/>
    <property type="match status" value="1"/>
</dbReference>
<dbReference type="GO" id="GO:0034475">
    <property type="term" value="P:U4 snRNA 3'-end processing"/>
    <property type="evidence" value="ECO:0007669"/>
    <property type="project" value="TreeGrafter"/>
</dbReference>
<accession>A0AAW1PP33</accession>
<dbReference type="InterPro" id="IPR001247">
    <property type="entry name" value="ExoRNase_PH_dom1"/>
</dbReference>
<evidence type="ECO:0000313" key="12">
    <source>
        <dbReference type="EMBL" id="KAK9811510.1"/>
    </source>
</evidence>
<keyword evidence="5" id="KW-0698">rRNA processing</keyword>
<dbReference type="InterPro" id="IPR020568">
    <property type="entry name" value="Ribosomal_Su5_D2-typ_SF"/>
</dbReference>
<dbReference type="GO" id="GO:0016075">
    <property type="term" value="P:rRNA catabolic process"/>
    <property type="evidence" value="ECO:0007669"/>
    <property type="project" value="TreeGrafter"/>
</dbReference>
<dbReference type="GO" id="GO:0071028">
    <property type="term" value="P:nuclear mRNA surveillance"/>
    <property type="evidence" value="ECO:0007669"/>
    <property type="project" value="TreeGrafter"/>
</dbReference>
<proteinExistence type="inferred from homology"/>
<gene>
    <name evidence="12" type="ORF">WJX72_005082</name>
</gene>
<dbReference type="SUPFAM" id="SSF54211">
    <property type="entry name" value="Ribosomal protein S5 domain 2-like"/>
    <property type="match status" value="1"/>
</dbReference>
<dbReference type="InterPro" id="IPR033196">
    <property type="entry name" value="Rrp43"/>
</dbReference>
<evidence type="ECO:0000256" key="3">
    <source>
        <dbReference type="ARBA" id="ARBA00006678"/>
    </source>
</evidence>
<dbReference type="InterPro" id="IPR036345">
    <property type="entry name" value="ExoRNase_PH_dom2_sf"/>
</dbReference>
<dbReference type="InterPro" id="IPR027408">
    <property type="entry name" value="PNPase/RNase_PH_dom_sf"/>
</dbReference>
<dbReference type="GO" id="GO:0071038">
    <property type="term" value="P:TRAMP-dependent tRNA surveillance pathway"/>
    <property type="evidence" value="ECO:0007669"/>
    <property type="project" value="TreeGrafter"/>
</dbReference>
<evidence type="ECO:0000256" key="2">
    <source>
        <dbReference type="ARBA" id="ARBA00004604"/>
    </source>
</evidence>
<feature type="domain" description="Exoribonuclease phosphorolytic" evidence="10">
    <location>
        <begin position="43"/>
        <end position="177"/>
    </location>
</feature>
<keyword evidence="7" id="KW-0694">RNA-binding</keyword>
<evidence type="ECO:0000256" key="5">
    <source>
        <dbReference type="ARBA" id="ARBA00022552"/>
    </source>
</evidence>
<dbReference type="Proteomes" id="UP001489004">
    <property type="component" value="Unassembled WGS sequence"/>
</dbReference>
<name>A0AAW1PP33_9CHLO</name>
<dbReference type="GO" id="GO:0000467">
    <property type="term" value="P:exonucleolytic trimming to generate mature 3'-end of 5.8S rRNA from tricistronic rRNA transcript (SSU-rRNA, 5.8S rRNA, LSU-rRNA)"/>
    <property type="evidence" value="ECO:0007669"/>
    <property type="project" value="TreeGrafter"/>
</dbReference>
<dbReference type="GO" id="GO:0034473">
    <property type="term" value="P:U1 snRNA 3'-end processing"/>
    <property type="evidence" value="ECO:0007669"/>
    <property type="project" value="TreeGrafter"/>
</dbReference>
<dbReference type="Pfam" id="PF01138">
    <property type="entry name" value="RNase_PH"/>
    <property type="match status" value="1"/>
</dbReference>
<comment type="caution">
    <text evidence="12">The sequence shown here is derived from an EMBL/GenBank/DDBJ whole genome shotgun (WGS) entry which is preliminary data.</text>
</comment>